<dbReference type="RefSeq" id="WP_252759973.1">
    <property type="nucleotide sequence ID" value="NZ_JAMXLY010000004.1"/>
</dbReference>
<gene>
    <name evidence="2" type="ORF">NG821_01930</name>
</gene>
<sequence>MEGIHIRIIQKGRDLPEMKADNFFHSPELFRITEQTPGTTPYMVVAENAQGQCIAHLLATIRRRGTLIPPFLYANGRIYGQGEYDSSIQHPEELFRMMLEAITQKFKRHLCFYVEVSEIHPKMFGYRMFRLCHYFPIHWQEIHNSLHSKDPQERLTRKIHLRIEKAYAQGVETRAAYSPEEVHKFYKLLKGFYRIKFRRLIPPEKQFSELSRNDKAQILVTLYHGKLIGGSVCVYSQGNAYLWYLASKRKSYPTLHPNTMTIWYAIQYAYEHHYAHVYFMDVGLPFKKNPFRDFILRFGGKPVARYRWFHFYFPLLNRFLGWLFKE</sequence>
<reference evidence="2 3" key="1">
    <citation type="submission" date="2022-06" db="EMBL/GenBank/DDBJ databases">
        <title>A taxonomic note on the genus Prevotella: Description of four novel genera and emended description of the genera Hallella and Xylanibacter.</title>
        <authorList>
            <person name="Hitch T.C.A."/>
        </authorList>
    </citation>
    <scope>NUCLEOTIDE SEQUENCE [LARGE SCALE GENOMIC DNA]</scope>
    <source>
        <strain evidence="2 3">DSM 100619</strain>
    </source>
</reference>
<comment type="caution">
    <text evidence="2">The sequence shown here is derived from an EMBL/GenBank/DDBJ whole genome shotgun (WGS) entry which is preliminary data.</text>
</comment>
<dbReference type="EMBL" id="JAMXLY010000004">
    <property type="protein sequence ID" value="MCO6024610.1"/>
    <property type="molecule type" value="Genomic_DNA"/>
</dbReference>
<keyword evidence="3" id="KW-1185">Reference proteome</keyword>
<protein>
    <submittedName>
        <fullName evidence="2">GNAT family N-acetyltransferase</fullName>
    </submittedName>
</protein>
<name>A0ABT1BUZ4_9BACT</name>
<evidence type="ECO:0000313" key="3">
    <source>
        <dbReference type="Proteomes" id="UP001204015"/>
    </source>
</evidence>
<dbReference type="Proteomes" id="UP001204015">
    <property type="component" value="Unassembled WGS sequence"/>
</dbReference>
<dbReference type="SUPFAM" id="SSF55729">
    <property type="entry name" value="Acyl-CoA N-acyltransferases (Nat)"/>
    <property type="match status" value="1"/>
</dbReference>
<dbReference type="Pfam" id="PF13480">
    <property type="entry name" value="Acetyltransf_6"/>
    <property type="match status" value="1"/>
</dbReference>
<dbReference type="InterPro" id="IPR038740">
    <property type="entry name" value="BioF2-like_GNAT_dom"/>
</dbReference>
<feature type="domain" description="BioF2-like acetyltransferase" evidence="1">
    <location>
        <begin position="173"/>
        <end position="287"/>
    </location>
</feature>
<organism evidence="2 3">
    <name type="scientific">Segatella cerevisiae</name>
    <dbReference type="NCBI Taxonomy" id="2053716"/>
    <lineage>
        <taxon>Bacteria</taxon>
        <taxon>Pseudomonadati</taxon>
        <taxon>Bacteroidota</taxon>
        <taxon>Bacteroidia</taxon>
        <taxon>Bacteroidales</taxon>
        <taxon>Prevotellaceae</taxon>
        <taxon>Segatella</taxon>
    </lineage>
</organism>
<evidence type="ECO:0000313" key="2">
    <source>
        <dbReference type="EMBL" id="MCO6024610.1"/>
    </source>
</evidence>
<proteinExistence type="predicted"/>
<accession>A0ABT1BUZ4</accession>
<evidence type="ECO:0000259" key="1">
    <source>
        <dbReference type="Pfam" id="PF13480"/>
    </source>
</evidence>
<dbReference type="InterPro" id="IPR016181">
    <property type="entry name" value="Acyl_CoA_acyltransferase"/>
</dbReference>
<dbReference type="Gene3D" id="3.40.630.30">
    <property type="match status" value="1"/>
</dbReference>